<dbReference type="Gene3D" id="3.60.21.10">
    <property type="match status" value="1"/>
</dbReference>
<dbReference type="PIRSF" id="PIRSF004789">
    <property type="entry name" value="DR1281"/>
    <property type="match status" value="1"/>
</dbReference>
<keyword evidence="2" id="KW-0479">Metal-binding</keyword>
<evidence type="ECO:0000256" key="3">
    <source>
        <dbReference type="SAM" id="MobiDB-lite"/>
    </source>
</evidence>
<proteinExistence type="predicted"/>
<reference evidence="4 5" key="1">
    <citation type="submission" date="2020-08" db="EMBL/GenBank/DDBJ databases">
        <title>Genome sequencing of Purple Non-Sulfur Bacteria from various extreme environments.</title>
        <authorList>
            <person name="Mayer M."/>
        </authorList>
    </citation>
    <scope>NUCLEOTIDE SEQUENCE [LARGE SCALE GENOMIC DNA]</scope>
    <source>
        <strain evidence="4 5">JA135</strain>
    </source>
</reference>
<sequence>MRILFLGDIVGRTGRDAVCAAVPTLRRDLDLDFVIACGENAAHGFGLSPKLCDQILGAGVDLITLGNHAWDQRDIIPYIGTQPRLLRPANFPPGTPGQGAALLTDGRGRRLLVVQVMGRLFMDPLDDPFAVVLREIAAAPLGGPPGRGADAILIDMHAEATSEKMAIAHHLDGQVSAVIGTHTHVPTADAQILPGGTAYQSDAGMCGDYDSVIGMVKQPATQRFVRKMPTDRLTPADGPATVCGVVVETDDASGLARSVTPVRLGGRLEATGPARAPRTPAPGPA</sequence>
<evidence type="ECO:0000313" key="5">
    <source>
        <dbReference type="Proteomes" id="UP000555728"/>
    </source>
</evidence>
<dbReference type="InterPro" id="IPR005235">
    <property type="entry name" value="YmdB-like"/>
</dbReference>
<dbReference type="GO" id="GO:0046872">
    <property type="term" value="F:metal ion binding"/>
    <property type="evidence" value="ECO:0007669"/>
    <property type="project" value="UniProtKB-KW"/>
</dbReference>
<dbReference type="GO" id="GO:0004113">
    <property type="term" value="F:2',3'-cyclic-nucleotide 3'-phosphodiesterase activity"/>
    <property type="evidence" value="ECO:0007669"/>
    <property type="project" value="TreeGrafter"/>
</dbReference>
<evidence type="ECO:0000256" key="2">
    <source>
        <dbReference type="PIRSR" id="PIRSR004789-51"/>
    </source>
</evidence>
<feature type="binding site" evidence="2">
    <location>
        <position position="39"/>
    </location>
    <ligand>
        <name>Fe cation</name>
        <dbReference type="ChEBI" id="CHEBI:24875"/>
        <label>1</label>
    </ligand>
</feature>
<dbReference type="CDD" id="cd07382">
    <property type="entry name" value="MPP_DR1281"/>
    <property type="match status" value="1"/>
</dbReference>
<dbReference type="PANTHER" id="PTHR36303:SF1">
    <property type="entry name" value="2',3'-CYCLIC-NUCLEOTIDE 2'-PHOSPHODIESTERASE"/>
    <property type="match status" value="1"/>
</dbReference>
<feature type="region of interest" description="Disordered" evidence="3">
    <location>
        <begin position="264"/>
        <end position="285"/>
    </location>
</feature>
<dbReference type="InterPro" id="IPR029052">
    <property type="entry name" value="Metallo-depent_PP-like"/>
</dbReference>
<organism evidence="4 5">
    <name type="scientific">Roseospira goensis</name>
    <dbReference type="NCBI Taxonomy" id="391922"/>
    <lineage>
        <taxon>Bacteria</taxon>
        <taxon>Pseudomonadati</taxon>
        <taxon>Pseudomonadota</taxon>
        <taxon>Alphaproteobacteria</taxon>
        <taxon>Rhodospirillales</taxon>
        <taxon>Rhodospirillaceae</taxon>
        <taxon>Roseospira</taxon>
    </lineage>
</organism>
<dbReference type="RefSeq" id="WP_184434061.1">
    <property type="nucleotide sequence ID" value="NZ_JACIGI010000011.1"/>
</dbReference>
<accession>A0A7W6WKN5</accession>
<feature type="binding site" evidence="2">
    <location>
        <position position="184"/>
    </location>
    <ligand>
        <name>Fe cation</name>
        <dbReference type="ChEBI" id="CHEBI:24875"/>
        <label>1</label>
    </ligand>
</feature>
<dbReference type="SUPFAM" id="SSF56300">
    <property type="entry name" value="Metallo-dependent phosphatases"/>
    <property type="match status" value="1"/>
</dbReference>
<gene>
    <name evidence="4" type="ORF">GGD88_001682</name>
</gene>
<feature type="binding site" evidence="2">
    <location>
        <position position="8"/>
    </location>
    <ligand>
        <name>Fe cation</name>
        <dbReference type="ChEBI" id="CHEBI:24875"/>
        <label>1</label>
    </ligand>
</feature>
<feature type="binding site" evidence="2">
    <location>
        <position position="39"/>
    </location>
    <ligand>
        <name>Fe cation</name>
        <dbReference type="ChEBI" id="CHEBI:24875"/>
        <label>2</label>
    </ligand>
</feature>
<evidence type="ECO:0000313" key="4">
    <source>
        <dbReference type="EMBL" id="MBB4285959.1"/>
    </source>
</evidence>
<feature type="binding site" evidence="2">
    <location>
        <position position="157"/>
    </location>
    <ligand>
        <name>Fe cation</name>
        <dbReference type="ChEBI" id="CHEBI:24875"/>
        <label>2</label>
    </ligand>
</feature>
<comment type="caution">
    <text evidence="4">The sequence shown here is derived from an EMBL/GenBank/DDBJ whole genome shotgun (WGS) entry which is preliminary data.</text>
</comment>
<protein>
    <recommendedName>
        <fullName evidence="6">Metallophosphoesterase</fullName>
    </recommendedName>
</protein>
<dbReference type="AlphaFoldDB" id="A0A7W6WKN5"/>
<feature type="binding site" evidence="2">
    <location>
        <position position="67"/>
    </location>
    <ligand>
        <name>Fe cation</name>
        <dbReference type="ChEBI" id="CHEBI:24875"/>
        <label>2</label>
    </ligand>
</feature>
<feature type="binding site" evidence="2">
    <location>
        <position position="40"/>
    </location>
    <ligand>
        <name>Fe cation</name>
        <dbReference type="ChEBI" id="CHEBI:24875"/>
        <label>1</label>
    </ligand>
</feature>
<keyword evidence="5" id="KW-1185">Reference proteome</keyword>
<dbReference type="EMBL" id="JACIGI010000011">
    <property type="protein sequence ID" value="MBB4285959.1"/>
    <property type="molecule type" value="Genomic_DNA"/>
</dbReference>
<evidence type="ECO:0000256" key="1">
    <source>
        <dbReference type="PIRSR" id="PIRSR004789-50"/>
    </source>
</evidence>
<feature type="active site" description="Proton donor" evidence="1">
    <location>
        <position position="68"/>
    </location>
</feature>
<evidence type="ECO:0008006" key="6">
    <source>
        <dbReference type="Google" id="ProtNLM"/>
    </source>
</evidence>
<name>A0A7W6WKN5_9PROT</name>
<feature type="binding site" evidence="2">
    <location>
        <position position="182"/>
    </location>
    <ligand>
        <name>Fe cation</name>
        <dbReference type="ChEBI" id="CHEBI:24875"/>
        <label>2</label>
    </ligand>
</feature>
<dbReference type="PANTHER" id="PTHR36303">
    <property type="entry name" value="2',3'-CYCLIC-NUCLEOTIDE 2'-PHOSPHODIESTERASE"/>
    <property type="match status" value="1"/>
</dbReference>
<dbReference type="Proteomes" id="UP000555728">
    <property type="component" value="Unassembled WGS sequence"/>
</dbReference>
<dbReference type="Pfam" id="PF13277">
    <property type="entry name" value="YmdB"/>
    <property type="match status" value="1"/>
</dbReference>